<keyword evidence="3 5" id="KW-1133">Transmembrane helix</keyword>
<dbReference type="Gramene" id="OIW08478">
    <property type="protein sequence ID" value="OIW08478"/>
    <property type="gene ID" value="TanjilG_03154"/>
</dbReference>
<reference evidence="7 8" key="1">
    <citation type="journal article" date="2017" name="Plant Biotechnol. J.">
        <title>A comprehensive draft genome sequence for lupin (Lupinus angustifolius), an emerging health food: insights into plant-microbe interactions and legume evolution.</title>
        <authorList>
            <person name="Hane J.K."/>
            <person name="Ming Y."/>
            <person name="Kamphuis L.G."/>
            <person name="Nelson M.N."/>
            <person name="Garg G."/>
            <person name="Atkins C.A."/>
            <person name="Bayer P.E."/>
            <person name="Bravo A."/>
            <person name="Bringans S."/>
            <person name="Cannon S."/>
            <person name="Edwards D."/>
            <person name="Foley R."/>
            <person name="Gao L.L."/>
            <person name="Harrison M.J."/>
            <person name="Huang W."/>
            <person name="Hurgobin B."/>
            <person name="Li S."/>
            <person name="Liu C.W."/>
            <person name="McGrath A."/>
            <person name="Morahan G."/>
            <person name="Murray J."/>
            <person name="Weller J."/>
            <person name="Jian J."/>
            <person name="Singh K.B."/>
        </authorList>
    </citation>
    <scope>NUCLEOTIDE SEQUENCE [LARGE SCALE GENOMIC DNA]</scope>
    <source>
        <strain evidence="8">cv. Tanjil</strain>
        <tissue evidence="7">Whole plant</tissue>
    </source>
</reference>
<protein>
    <recommendedName>
        <fullName evidence="6">Late embryogenesis abundant protein LEA-2 subgroup domain-containing protein</fullName>
    </recommendedName>
</protein>
<proteinExistence type="predicted"/>
<evidence type="ECO:0000256" key="3">
    <source>
        <dbReference type="ARBA" id="ARBA00022989"/>
    </source>
</evidence>
<dbReference type="Proteomes" id="UP000188354">
    <property type="component" value="Chromosome LG07"/>
</dbReference>
<feature type="domain" description="Late embryogenesis abundant protein LEA-2 subgroup" evidence="6">
    <location>
        <begin position="79"/>
        <end position="170"/>
    </location>
</feature>
<feature type="transmembrane region" description="Helical" evidence="5">
    <location>
        <begin position="21"/>
        <end position="43"/>
    </location>
</feature>
<evidence type="ECO:0000259" key="6">
    <source>
        <dbReference type="Pfam" id="PF03168"/>
    </source>
</evidence>
<comment type="subcellular location">
    <subcellularLocation>
        <location evidence="1">Membrane</location>
        <topology evidence="1">Single-pass membrane protein</topology>
    </subcellularLocation>
</comment>
<dbReference type="STRING" id="3871.A0A4P1RCU9"/>
<evidence type="ECO:0000256" key="4">
    <source>
        <dbReference type="ARBA" id="ARBA00023136"/>
    </source>
</evidence>
<keyword evidence="8" id="KW-1185">Reference proteome</keyword>
<dbReference type="PANTHER" id="PTHR31234:SF2">
    <property type="entry name" value="OS05G0199100 PROTEIN"/>
    <property type="match status" value="1"/>
</dbReference>
<dbReference type="PANTHER" id="PTHR31234">
    <property type="entry name" value="LATE EMBRYOGENESIS ABUNDANT (LEA) HYDROXYPROLINE-RICH GLYCOPROTEIN FAMILY"/>
    <property type="match status" value="1"/>
</dbReference>
<evidence type="ECO:0000256" key="5">
    <source>
        <dbReference type="SAM" id="Phobius"/>
    </source>
</evidence>
<dbReference type="Pfam" id="PF03168">
    <property type="entry name" value="LEA_2"/>
    <property type="match status" value="1"/>
</dbReference>
<gene>
    <name evidence="7" type="ORF">TanjilG_03154</name>
</gene>
<sequence>MANYSPLTTHHNQPKCCCRKCCGCGCILCTILVIIIIILIAFFTVPMAVLKLPHFQIGSLSLTNFAYTQSVTGTWQINLLIHNPNDKFPLNYDTFRTVLYYKNATLSESHVAPFMQNIKSDTTLNVTISAANVNVPQSYSLLMNKEITERGSVEFNVEIVTSIKFGTVKRLFKEKRIMKRDIFVECSRVQVRIMSNATSGELASAMDCQSYDN</sequence>
<dbReference type="InterPro" id="IPR004864">
    <property type="entry name" value="LEA_2"/>
</dbReference>
<evidence type="ECO:0000256" key="2">
    <source>
        <dbReference type="ARBA" id="ARBA00022692"/>
    </source>
</evidence>
<evidence type="ECO:0000313" key="7">
    <source>
        <dbReference type="EMBL" id="OIW08478.1"/>
    </source>
</evidence>
<evidence type="ECO:0000313" key="8">
    <source>
        <dbReference type="Proteomes" id="UP000188354"/>
    </source>
</evidence>
<keyword evidence="4 5" id="KW-0472">Membrane</keyword>
<dbReference type="EMBL" id="CM007367">
    <property type="protein sequence ID" value="OIW08478.1"/>
    <property type="molecule type" value="Genomic_DNA"/>
</dbReference>
<evidence type="ECO:0000256" key="1">
    <source>
        <dbReference type="ARBA" id="ARBA00004167"/>
    </source>
</evidence>
<name>A0A4P1RCU9_LUPAN</name>
<organism evidence="7 8">
    <name type="scientific">Lupinus angustifolius</name>
    <name type="common">Narrow-leaved blue lupine</name>
    <dbReference type="NCBI Taxonomy" id="3871"/>
    <lineage>
        <taxon>Eukaryota</taxon>
        <taxon>Viridiplantae</taxon>
        <taxon>Streptophyta</taxon>
        <taxon>Embryophyta</taxon>
        <taxon>Tracheophyta</taxon>
        <taxon>Spermatophyta</taxon>
        <taxon>Magnoliopsida</taxon>
        <taxon>eudicotyledons</taxon>
        <taxon>Gunneridae</taxon>
        <taxon>Pentapetalae</taxon>
        <taxon>rosids</taxon>
        <taxon>fabids</taxon>
        <taxon>Fabales</taxon>
        <taxon>Fabaceae</taxon>
        <taxon>Papilionoideae</taxon>
        <taxon>50 kb inversion clade</taxon>
        <taxon>genistoids sensu lato</taxon>
        <taxon>core genistoids</taxon>
        <taxon>Genisteae</taxon>
        <taxon>Lupinus</taxon>
    </lineage>
</organism>
<accession>A0A4P1RCU9</accession>
<dbReference type="GO" id="GO:0098542">
    <property type="term" value="P:defense response to other organism"/>
    <property type="evidence" value="ECO:0007669"/>
    <property type="project" value="InterPro"/>
</dbReference>
<keyword evidence="2 5" id="KW-0812">Transmembrane</keyword>
<dbReference type="GO" id="GO:0016020">
    <property type="term" value="C:membrane"/>
    <property type="evidence" value="ECO:0007669"/>
    <property type="project" value="UniProtKB-SubCell"/>
</dbReference>
<dbReference type="InterPro" id="IPR044839">
    <property type="entry name" value="NDR1-like"/>
</dbReference>
<dbReference type="AlphaFoldDB" id="A0A4P1RCU9"/>